<protein>
    <submittedName>
        <fullName evidence="1">SCO1664 family protein</fullName>
    </submittedName>
</protein>
<comment type="caution">
    <text evidence="1">The sequence shown here is derived from an EMBL/GenBank/DDBJ whole genome shotgun (WGS) entry which is preliminary data.</text>
</comment>
<proteinExistence type="predicted"/>
<name>A0A3N3ZZC2_9MICC</name>
<organism evidence="1 2">
    <name type="scientific">Kocuria soli</name>
    <dbReference type="NCBI Taxonomy" id="2485125"/>
    <lineage>
        <taxon>Bacteria</taxon>
        <taxon>Bacillati</taxon>
        <taxon>Actinomycetota</taxon>
        <taxon>Actinomycetes</taxon>
        <taxon>Micrococcales</taxon>
        <taxon>Micrococcaceae</taxon>
        <taxon>Kocuria</taxon>
    </lineage>
</organism>
<reference evidence="1 2" key="1">
    <citation type="submission" date="2018-10" db="EMBL/GenBank/DDBJ databases">
        <title>Kocuria sp. M5W7-7, whole genome shotgun sequence.</title>
        <authorList>
            <person name="Tuo L."/>
        </authorList>
    </citation>
    <scope>NUCLEOTIDE SEQUENCE [LARGE SCALE GENOMIC DNA]</scope>
    <source>
        <strain evidence="1 2">M5W7-7</strain>
    </source>
</reference>
<dbReference type="Proteomes" id="UP000270616">
    <property type="component" value="Unassembled WGS sequence"/>
</dbReference>
<dbReference type="NCBIfam" id="TIGR03843">
    <property type="entry name" value="SCO1664 family protein"/>
    <property type="match status" value="1"/>
</dbReference>
<gene>
    <name evidence="1" type="ORF">EDL96_03540</name>
</gene>
<dbReference type="InterPro" id="IPR022292">
    <property type="entry name" value="CHP03843"/>
</dbReference>
<dbReference type="EMBL" id="RKMF01000003">
    <property type="protein sequence ID" value="ROZ64340.1"/>
    <property type="molecule type" value="Genomic_DNA"/>
</dbReference>
<evidence type="ECO:0000313" key="2">
    <source>
        <dbReference type="Proteomes" id="UP000270616"/>
    </source>
</evidence>
<sequence>MTTHDDEALLATGEIELIGLIESSSNSALLAQVSTEGASSMAIYKPEEGERPLRDFPPRIYRRERAAYVLSDALGWDIVPPTVLRDDAPFGPGSVQKFVPHDPTQHYFTLYDSHPETHEQLLRVAVFDVVANNTDRKGGHVLLDPDGHVWGIDQGLCFSAPFKLRTVIWEFAGEEIPPELVKDLEPMLDDLPSELEDLLFPVEQLAIQMRITELLEAGRLPFDETGGYRIPWPPL</sequence>
<dbReference type="OrthoDB" id="3423180at2"/>
<evidence type="ECO:0000313" key="1">
    <source>
        <dbReference type="EMBL" id="ROZ64340.1"/>
    </source>
</evidence>
<dbReference type="RefSeq" id="WP_123824441.1">
    <property type="nucleotide sequence ID" value="NZ_RKMF01000003.1"/>
</dbReference>
<accession>A0A3N3ZZC2</accession>
<keyword evidence="2" id="KW-1185">Reference proteome</keyword>
<dbReference type="AlphaFoldDB" id="A0A3N3ZZC2"/>